<protein>
    <recommendedName>
        <fullName evidence="1">Methyltransferase domain-containing protein</fullName>
    </recommendedName>
</protein>
<comment type="caution">
    <text evidence="2">The sequence shown here is derived from an EMBL/GenBank/DDBJ whole genome shotgun (WGS) entry which is preliminary data.</text>
</comment>
<reference evidence="3" key="1">
    <citation type="journal article" date="2019" name="Int. J. Syst. Evol. Microbiol.">
        <title>The Global Catalogue of Microorganisms (GCM) 10K type strain sequencing project: providing services to taxonomists for standard genome sequencing and annotation.</title>
        <authorList>
            <consortium name="The Broad Institute Genomics Platform"/>
            <consortium name="The Broad Institute Genome Sequencing Center for Infectious Disease"/>
            <person name="Wu L."/>
            <person name="Ma J."/>
        </authorList>
    </citation>
    <scope>NUCLEOTIDE SEQUENCE [LARGE SCALE GENOMIC DNA]</scope>
    <source>
        <strain evidence="3">JCM 18302</strain>
    </source>
</reference>
<dbReference type="InterPro" id="IPR041698">
    <property type="entry name" value="Methyltransf_25"/>
</dbReference>
<sequence>MTMTERLAAWGRGAHALALLNAVNDRGWTTFLSEPRDLAAVAAFSGLPPERTGDVLYALVEHGVAEETDGRFRLAPAYAAALSDDAFVDLGAVIAYDALIARQVEDVVRTGTAPLREGDALTVALAVGLRPNPAAAAVVARLFEPLPEMWSAMRSGRLLDVGSGIGGFVMTAATLLPELRATTLELEPEVAAVAAERARALGVDDRIDVRTMDARDFDEASAFDAANWAQPFFPESTRSATLAMIWRSLRPGGLMMIQEMESEPADLTQRPAFTLRRLVARARDMPFARPIADLVAEAAVAGFEPVRQVDSDFGQLALVRRPAS</sequence>
<dbReference type="CDD" id="cd02440">
    <property type="entry name" value="AdoMet_MTases"/>
    <property type="match status" value="1"/>
</dbReference>
<evidence type="ECO:0000313" key="2">
    <source>
        <dbReference type="EMBL" id="GAA5141096.1"/>
    </source>
</evidence>
<dbReference type="EMBL" id="BAABJO010000051">
    <property type="protein sequence ID" value="GAA5141096.1"/>
    <property type="molecule type" value="Genomic_DNA"/>
</dbReference>
<feature type="domain" description="Methyltransferase" evidence="1">
    <location>
        <begin position="159"/>
        <end position="253"/>
    </location>
</feature>
<organism evidence="2 3">
    <name type="scientific">Pseudonocardia adelaidensis</name>
    <dbReference type="NCBI Taxonomy" id="648754"/>
    <lineage>
        <taxon>Bacteria</taxon>
        <taxon>Bacillati</taxon>
        <taxon>Actinomycetota</taxon>
        <taxon>Actinomycetes</taxon>
        <taxon>Pseudonocardiales</taxon>
        <taxon>Pseudonocardiaceae</taxon>
        <taxon>Pseudonocardia</taxon>
    </lineage>
</organism>
<dbReference type="Pfam" id="PF13649">
    <property type="entry name" value="Methyltransf_25"/>
    <property type="match status" value="1"/>
</dbReference>
<gene>
    <name evidence="2" type="ORF">GCM10023320_79620</name>
</gene>
<accession>A0ABP9P5S2</accession>
<evidence type="ECO:0000259" key="1">
    <source>
        <dbReference type="Pfam" id="PF13649"/>
    </source>
</evidence>
<keyword evidence="3" id="KW-1185">Reference proteome</keyword>
<dbReference type="PANTHER" id="PTHR43667">
    <property type="entry name" value="CYCLOPROPANE-FATTY-ACYL-PHOSPHOLIPID SYNTHASE"/>
    <property type="match status" value="1"/>
</dbReference>
<dbReference type="SUPFAM" id="SSF53335">
    <property type="entry name" value="S-adenosyl-L-methionine-dependent methyltransferases"/>
    <property type="match status" value="1"/>
</dbReference>
<dbReference type="InterPro" id="IPR050723">
    <property type="entry name" value="CFA/CMAS"/>
</dbReference>
<dbReference type="Gene3D" id="1.10.10.10">
    <property type="entry name" value="Winged helix-like DNA-binding domain superfamily/Winged helix DNA-binding domain"/>
    <property type="match status" value="1"/>
</dbReference>
<dbReference type="Gene3D" id="3.40.50.150">
    <property type="entry name" value="Vaccinia Virus protein VP39"/>
    <property type="match status" value="1"/>
</dbReference>
<dbReference type="InterPro" id="IPR029063">
    <property type="entry name" value="SAM-dependent_MTases_sf"/>
</dbReference>
<dbReference type="PANTHER" id="PTHR43667:SF2">
    <property type="entry name" value="FATTY ACID C-METHYL TRANSFERASE"/>
    <property type="match status" value="1"/>
</dbReference>
<dbReference type="InterPro" id="IPR036388">
    <property type="entry name" value="WH-like_DNA-bd_sf"/>
</dbReference>
<dbReference type="Proteomes" id="UP001500804">
    <property type="component" value="Unassembled WGS sequence"/>
</dbReference>
<proteinExistence type="predicted"/>
<name>A0ABP9P5S2_9PSEU</name>
<evidence type="ECO:0000313" key="3">
    <source>
        <dbReference type="Proteomes" id="UP001500804"/>
    </source>
</evidence>